<evidence type="ECO:0000256" key="1">
    <source>
        <dbReference type="ARBA" id="ARBA00005196"/>
    </source>
</evidence>
<name>A0A2W5SP88_9CORY</name>
<dbReference type="AlphaFoldDB" id="A0A2W5SP88"/>
<comment type="pathway">
    <text evidence="1 8">Amino-acid biosynthesis; L-lysine biosynthesis via DAP pathway; DL-2,6-diaminopimelate from LL-2,6-diaminopimelate: step 1/1.</text>
</comment>
<dbReference type="EC" id="5.1.1.7" evidence="3 8"/>
<dbReference type="Gene3D" id="3.10.310.10">
    <property type="entry name" value="Diaminopimelate Epimerase, Chain A, domain 1"/>
    <property type="match status" value="2"/>
</dbReference>
<dbReference type="PROSITE" id="PS01326">
    <property type="entry name" value="DAP_EPIMERASE"/>
    <property type="match status" value="1"/>
</dbReference>
<evidence type="ECO:0000256" key="7">
    <source>
        <dbReference type="ARBA" id="ARBA00051712"/>
    </source>
</evidence>
<reference evidence="10 11" key="1">
    <citation type="submission" date="2017-08" db="EMBL/GenBank/DDBJ databases">
        <title>Infants hospitalized years apart are colonized by the same room-sourced microbial strains.</title>
        <authorList>
            <person name="Brooks B."/>
            <person name="Olm M.R."/>
            <person name="Firek B.A."/>
            <person name="Baker R."/>
            <person name="Thomas B.C."/>
            <person name="Morowitz M.J."/>
            <person name="Banfield J.F."/>
        </authorList>
    </citation>
    <scope>NUCLEOTIDE SEQUENCE [LARGE SCALE GENOMIC DNA]</scope>
    <source>
        <strain evidence="10">S2_003_000_R1_3</strain>
    </source>
</reference>
<evidence type="ECO:0000256" key="5">
    <source>
        <dbReference type="ARBA" id="ARBA00023154"/>
    </source>
</evidence>
<dbReference type="Pfam" id="PF01678">
    <property type="entry name" value="DAP_epimerase"/>
    <property type="match status" value="2"/>
</dbReference>
<comment type="subunit">
    <text evidence="8">Homodimer.</text>
</comment>
<keyword evidence="8" id="KW-0963">Cytoplasm</keyword>
<feature type="binding site" evidence="8">
    <location>
        <position position="179"/>
    </location>
    <ligand>
        <name>substrate</name>
    </ligand>
</feature>
<evidence type="ECO:0000256" key="6">
    <source>
        <dbReference type="ARBA" id="ARBA00023235"/>
    </source>
</evidence>
<comment type="subcellular location">
    <subcellularLocation>
        <location evidence="8">Cytoplasm</location>
    </subcellularLocation>
</comment>
<feature type="site" description="Could be important to modulate the pK values of the two catalytic cysteine residues" evidence="8">
    <location>
        <position position="240"/>
    </location>
</feature>
<protein>
    <recommendedName>
        <fullName evidence="3 8">Diaminopimelate epimerase</fullName>
        <shortName evidence="8">DAP epimerase</shortName>
        <ecNumber evidence="3 8">5.1.1.7</ecNumber>
    </recommendedName>
    <alternativeName>
        <fullName evidence="8">PLP-independent amino acid racemase</fullName>
    </alternativeName>
</protein>
<dbReference type="InterPro" id="IPR018510">
    <property type="entry name" value="DAP_epimerase_AS"/>
</dbReference>
<feature type="site" description="Could be important to modulate the pK values of the two catalytic cysteine residues" evidence="8">
    <location>
        <position position="181"/>
    </location>
</feature>
<dbReference type="GO" id="GO:0009089">
    <property type="term" value="P:lysine biosynthetic process via diaminopimelate"/>
    <property type="evidence" value="ECO:0007669"/>
    <property type="project" value="UniProtKB-UniRule"/>
</dbReference>
<dbReference type="PANTHER" id="PTHR31689:SF0">
    <property type="entry name" value="DIAMINOPIMELATE EPIMERASE"/>
    <property type="match status" value="1"/>
</dbReference>
<comment type="catalytic activity">
    <reaction evidence="7 8">
        <text>(2S,6S)-2,6-diaminopimelate = meso-2,6-diaminopimelate</text>
        <dbReference type="Rhea" id="RHEA:15393"/>
        <dbReference type="ChEBI" id="CHEBI:57609"/>
        <dbReference type="ChEBI" id="CHEBI:57791"/>
        <dbReference type="EC" id="5.1.1.7"/>
    </reaction>
</comment>
<keyword evidence="6 8" id="KW-0413">Isomerase</keyword>
<feature type="binding site" evidence="8">
    <location>
        <position position="16"/>
    </location>
    <ligand>
        <name>substrate</name>
    </ligand>
</feature>
<dbReference type="HAMAP" id="MF_00197">
    <property type="entry name" value="DAP_epimerase"/>
    <property type="match status" value="1"/>
</dbReference>
<evidence type="ECO:0000256" key="8">
    <source>
        <dbReference type="HAMAP-Rule" id="MF_00197"/>
    </source>
</evidence>
<evidence type="ECO:0000256" key="4">
    <source>
        <dbReference type="ARBA" id="ARBA00022605"/>
    </source>
</evidence>
<gene>
    <name evidence="8" type="primary">dapF</name>
    <name evidence="10" type="ORF">DI525_06080</name>
</gene>
<feature type="active site" description="Proton donor" evidence="8">
    <location>
        <position position="99"/>
    </location>
</feature>
<dbReference type="EMBL" id="QFRA01000013">
    <property type="protein sequence ID" value="PZR04742.1"/>
    <property type="molecule type" value="Genomic_DNA"/>
</dbReference>
<feature type="binding site" evidence="8">
    <location>
        <begin position="100"/>
        <end position="101"/>
    </location>
    <ligand>
        <name>substrate</name>
    </ligand>
</feature>
<dbReference type="SUPFAM" id="SSF54506">
    <property type="entry name" value="Diaminopimelate epimerase-like"/>
    <property type="match status" value="2"/>
</dbReference>
<feature type="active site" evidence="9">
    <location>
        <position position="99"/>
    </location>
</feature>
<keyword evidence="5 8" id="KW-0457">Lysine biosynthesis</keyword>
<dbReference type="GO" id="GO:0005829">
    <property type="term" value="C:cytosol"/>
    <property type="evidence" value="ECO:0007669"/>
    <property type="project" value="TreeGrafter"/>
</dbReference>
<dbReference type="RefSeq" id="WP_303734866.1">
    <property type="nucleotide sequence ID" value="NZ_CAKZHK010000009.1"/>
</dbReference>
<evidence type="ECO:0000256" key="2">
    <source>
        <dbReference type="ARBA" id="ARBA00010219"/>
    </source>
</evidence>
<feature type="binding site" evidence="8">
    <location>
        <position position="215"/>
    </location>
    <ligand>
        <name>substrate</name>
    </ligand>
</feature>
<evidence type="ECO:0000313" key="11">
    <source>
        <dbReference type="Proteomes" id="UP000249432"/>
    </source>
</evidence>
<comment type="caution">
    <text evidence="10">The sequence shown here is derived from an EMBL/GenBank/DDBJ whole genome shotgun (WGS) entry which is preliminary data.</text>
</comment>
<feature type="binding site" evidence="8">
    <location>
        <begin position="240"/>
        <end position="241"/>
    </location>
    <ligand>
        <name>substrate</name>
    </ligand>
</feature>
<comment type="caution">
    <text evidence="8">Lacks conserved residue(s) required for the propagation of feature annotation.</text>
</comment>
<feature type="active site" description="Proton acceptor" evidence="8">
    <location>
        <position position="249"/>
    </location>
</feature>
<dbReference type="UniPathway" id="UPA00034">
    <property type="reaction ID" value="UER00025"/>
</dbReference>
<organism evidence="10 11">
    <name type="scientific">Corynebacterium kroppenstedtii</name>
    <dbReference type="NCBI Taxonomy" id="161879"/>
    <lineage>
        <taxon>Bacteria</taxon>
        <taxon>Bacillati</taxon>
        <taxon>Actinomycetota</taxon>
        <taxon>Actinomycetes</taxon>
        <taxon>Mycobacteriales</taxon>
        <taxon>Corynebacteriaceae</taxon>
        <taxon>Corynebacterium</taxon>
    </lineage>
</organism>
<dbReference type="InterPro" id="IPR001653">
    <property type="entry name" value="DAP_epimerase_DapF"/>
</dbReference>
<accession>A0A2W5SP88</accession>
<dbReference type="GO" id="GO:0008837">
    <property type="term" value="F:diaminopimelate epimerase activity"/>
    <property type="evidence" value="ECO:0007669"/>
    <property type="project" value="UniProtKB-UniRule"/>
</dbReference>
<keyword evidence="4 8" id="KW-0028">Amino-acid biosynthesis</keyword>
<feature type="binding site" evidence="8">
    <location>
        <begin position="250"/>
        <end position="251"/>
    </location>
    <ligand>
        <name>substrate</name>
    </ligand>
</feature>
<dbReference type="NCBIfam" id="TIGR00652">
    <property type="entry name" value="DapF"/>
    <property type="match status" value="1"/>
</dbReference>
<comment type="similarity">
    <text evidence="2 8">Belongs to the diaminopimelate epimerase family.</text>
</comment>
<dbReference type="Proteomes" id="UP000249432">
    <property type="component" value="Unassembled WGS sequence"/>
</dbReference>
<dbReference type="PANTHER" id="PTHR31689">
    <property type="entry name" value="DIAMINOPIMELATE EPIMERASE, CHLOROPLASTIC"/>
    <property type="match status" value="1"/>
</dbReference>
<comment type="function">
    <text evidence="8">Catalyzes the stereoinversion of LL-2,6-diaminopimelate (L,L-DAP) to meso-diaminopimelate (meso-DAP), a precursor of L-lysine and an essential component of the bacterial peptidoglycan.</text>
</comment>
<feature type="binding site" evidence="8">
    <location>
        <position position="90"/>
    </location>
    <ligand>
        <name>substrate</name>
    </ligand>
</feature>
<evidence type="ECO:0000256" key="9">
    <source>
        <dbReference type="PROSITE-ProRule" id="PRU10125"/>
    </source>
</evidence>
<proteinExistence type="inferred from homology"/>
<evidence type="ECO:0000256" key="3">
    <source>
        <dbReference type="ARBA" id="ARBA00013080"/>
    </source>
</evidence>
<evidence type="ECO:0000313" key="10">
    <source>
        <dbReference type="EMBL" id="PZR04742.1"/>
    </source>
</evidence>
<sequence length="326" mass="34468">MPEQTTPFSKGHGTENDFILLPDFDADIDLDPALVRVLCDRRAGLGADGVIRVARTETLIDKGIIAKETVGESGDGAPGDTPEWFMDYRNADGSIAEMCGNGSRVFGHYLFAHHLVSDSPKFSIGTRAGIKRLTVVSPAQTTDSSARIAVDMGQVVIIGQSVAAFDRQRFAGVGIDVGNPHLSCVIPDLDDAGLRELPLHLKPVLDEEFFPHGANVEVLTPLHADDSRGGDGTVSMRVHERGSGETRSCGTGTVAAAVAALADRGQIDGTVHVVVPGGEVTVTIKDEQATLEGPSVVVASGTINIDQLREYPSVHYAPALRGKDDL</sequence>